<protein>
    <submittedName>
        <fullName evidence="1">Uncharacterized protein</fullName>
    </submittedName>
</protein>
<accession>A0A8J8N959</accession>
<keyword evidence="2" id="KW-1185">Reference proteome</keyword>
<dbReference type="EMBL" id="RRYP01034210">
    <property type="protein sequence ID" value="TNV70658.1"/>
    <property type="molecule type" value="Genomic_DNA"/>
</dbReference>
<proteinExistence type="predicted"/>
<evidence type="ECO:0000313" key="2">
    <source>
        <dbReference type="Proteomes" id="UP000785679"/>
    </source>
</evidence>
<comment type="caution">
    <text evidence="1">The sequence shown here is derived from an EMBL/GenBank/DDBJ whole genome shotgun (WGS) entry which is preliminary data.</text>
</comment>
<name>A0A8J8N959_HALGN</name>
<gene>
    <name evidence="1" type="ORF">FGO68_gene14751</name>
</gene>
<reference evidence="1" key="1">
    <citation type="submission" date="2019-06" db="EMBL/GenBank/DDBJ databases">
        <authorList>
            <person name="Zheng W."/>
        </authorList>
    </citation>
    <scope>NUCLEOTIDE SEQUENCE</scope>
    <source>
        <strain evidence="1">QDHG01</strain>
    </source>
</reference>
<evidence type="ECO:0000313" key="1">
    <source>
        <dbReference type="EMBL" id="TNV70658.1"/>
    </source>
</evidence>
<dbReference type="Proteomes" id="UP000785679">
    <property type="component" value="Unassembled WGS sequence"/>
</dbReference>
<sequence>MDNSLSQRALASHWSLLHSNSQIGIRYPTRPAWHILQLPRSTLCASLGFQFYRIFLNISVDWQEQLHQVTKSHESKILGSIFALSIHTTHHERKLFAIRSLGCLAQPLQGLER</sequence>
<dbReference type="AlphaFoldDB" id="A0A8J8N959"/>
<organism evidence="1 2">
    <name type="scientific">Halteria grandinella</name>
    <dbReference type="NCBI Taxonomy" id="5974"/>
    <lineage>
        <taxon>Eukaryota</taxon>
        <taxon>Sar</taxon>
        <taxon>Alveolata</taxon>
        <taxon>Ciliophora</taxon>
        <taxon>Intramacronucleata</taxon>
        <taxon>Spirotrichea</taxon>
        <taxon>Stichotrichia</taxon>
        <taxon>Sporadotrichida</taxon>
        <taxon>Halteriidae</taxon>
        <taxon>Halteria</taxon>
    </lineage>
</organism>